<dbReference type="InterPro" id="IPR036250">
    <property type="entry name" value="AcylCo_DH-like_C"/>
</dbReference>
<dbReference type="GO" id="GO:0006552">
    <property type="term" value="P:L-leucine catabolic process"/>
    <property type="evidence" value="ECO:0007669"/>
    <property type="project" value="TreeGrafter"/>
</dbReference>
<dbReference type="Gene3D" id="1.20.140.10">
    <property type="entry name" value="Butyryl-CoA Dehydrogenase, subunit A, domain 3"/>
    <property type="match status" value="1"/>
</dbReference>
<reference evidence="5" key="1">
    <citation type="submission" date="2016-10" db="EMBL/GenBank/DDBJ databases">
        <authorList>
            <person name="Varghese N."/>
            <person name="Submissions S."/>
        </authorList>
    </citation>
    <scope>NUCLEOTIDE SEQUENCE [LARGE SCALE GENOMIC DNA]</scope>
    <source>
        <strain evidence="5">BL36</strain>
    </source>
</reference>
<dbReference type="STRING" id="582667.SAMN05192568_102959"/>
<evidence type="ECO:0000259" key="3">
    <source>
        <dbReference type="Pfam" id="PF08028"/>
    </source>
</evidence>
<dbReference type="SUPFAM" id="SSF56645">
    <property type="entry name" value="Acyl-CoA dehydrogenase NM domain-like"/>
    <property type="match status" value="1"/>
</dbReference>
<evidence type="ECO:0000313" key="5">
    <source>
        <dbReference type="Proteomes" id="UP000199048"/>
    </source>
</evidence>
<name>A0A1I4QDP9_9HYPH</name>
<evidence type="ECO:0000259" key="2">
    <source>
        <dbReference type="Pfam" id="PF02771"/>
    </source>
</evidence>
<protein>
    <submittedName>
        <fullName evidence="4">Sulfur acquisition oxidoreductase, SfnB family</fullName>
    </submittedName>
</protein>
<feature type="domain" description="Acyl-CoA dehydrogenase C-terminal" evidence="3">
    <location>
        <begin position="249"/>
        <end position="382"/>
    </location>
</feature>
<dbReference type="InterPro" id="IPR013107">
    <property type="entry name" value="Acyl-CoA_DH_C"/>
</dbReference>
<dbReference type="Pfam" id="PF02771">
    <property type="entry name" value="Acyl-CoA_dh_N"/>
    <property type="match status" value="1"/>
</dbReference>
<accession>A0A1I4QDP9</accession>
<dbReference type="PANTHER" id="PTHR43884">
    <property type="entry name" value="ACYL-COA DEHYDROGENASE"/>
    <property type="match status" value="1"/>
</dbReference>
<keyword evidence="1" id="KW-0560">Oxidoreductase</keyword>
<evidence type="ECO:0000256" key="1">
    <source>
        <dbReference type="ARBA" id="ARBA00023002"/>
    </source>
</evidence>
<dbReference type="EMBL" id="FOTK01000029">
    <property type="protein sequence ID" value="SFM38144.1"/>
    <property type="molecule type" value="Genomic_DNA"/>
</dbReference>
<feature type="domain" description="Acyl-CoA dehydrogenase/oxidase N-terminal" evidence="2">
    <location>
        <begin position="30"/>
        <end position="129"/>
    </location>
</feature>
<dbReference type="PANTHER" id="PTHR43884:SF12">
    <property type="entry name" value="ISOVALERYL-COA DEHYDROGENASE, MITOCHONDRIAL-RELATED"/>
    <property type="match status" value="1"/>
</dbReference>
<dbReference type="RefSeq" id="WP_092044383.1">
    <property type="nucleotide sequence ID" value="NZ_FOTK01000029.1"/>
</dbReference>
<gene>
    <name evidence="4" type="ORF">SAMN05192568_102959</name>
</gene>
<dbReference type="InterPro" id="IPR037069">
    <property type="entry name" value="AcylCoA_DH/ox_N_sf"/>
</dbReference>
<dbReference type="Proteomes" id="UP000199048">
    <property type="component" value="Unassembled WGS sequence"/>
</dbReference>
<dbReference type="PIRSF" id="PIRSF016578">
    <property type="entry name" value="HsaA"/>
    <property type="match status" value="1"/>
</dbReference>
<dbReference type="SUPFAM" id="SSF47203">
    <property type="entry name" value="Acyl-CoA dehydrogenase C-terminal domain-like"/>
    <property type="match status" value="1"/>
</dbReference>
<dbReference type="InterPro" id="IPR009100">
    <property type="entry name" value="AcylCoA_DH/oxidase_NM_dom_sf"/>
</dbReference>
<dbReference type="InterPro" id="IPR046373">
    <property type="entry name" value="Acyl-CoA_Oxase/DH_mid-dom_sf"/>
</dbReference>
<dbReference type="Gene3D" id="2.40.110.10">
    <property type="entry name" value="Butyryl-CoA Dehydrogenase, subunit A, domain 2"/>
    <property type="match status" value="1"/>
</dbReference>
<organism evidence="4 5">
    <name type="scientific">Methylobacterium pseudosasicola</name>
    <dbReference type="NCBI Taxonomy" id="582667"/>
    <lineage>
        <taxon>Bacteria</taxon>
        <taxon>Pseudomonadati</taxon>
        <taxon>Pseudomonadota</taxon>
        <taxon>Alphaproteobacteria</taxon>
        <taxon>Hyphomicrobiales</taxon>
        <taxon>Methylobacteriaceae</taxon>
        <taxon>Methylobacterium</taxon>
    </lineage>
</organism>
<sequence>MTLDRADDRRPLPPTRPYRIRTDAEAIEIARAVAARFAEGAAERDRDRILPWAEIEAFTASGLGGITVPRAYGGADVAHATLAEVFATLAAADGSAAQIPQSQFGVLALVRAAASPEQQAQIYGAVLSGYRIGNAGPSRNGKAITQVETRLAEGPEGNRLSGTRFYSTGALFAHWIPTRAVASDGRPLLVWTRRDAPGVRVVDDWQGFGQRTTASGTVVFEDAPIEDSLTIELAPLAERPALFGPVSQLVQAAIDAGIARGATDAALDFVRTRTRPYPFTVETITEDPHILGEVGRLEVDLHAAEEVLARAGRTLDRIAAAPVTAQSSAEASVAVAEAKILTTEIALEASERLLELAGASATRESTNLGRFWRDARVHTLHDPVRWKYHLLGDYTLNGALPARHQWN</sequence>
<dbReference type="GO" id="GO:0008470">
    <property type="term" value="F:3-methylbutanoyl-CoA dehydrogenase activity"/>
    <property type="evidence" value="ECO:0007669"/>
    <property type="project" value="TreeGrafter"/>
</dbReference>
<dbReference type="InterPro" id="IPR013786">
    <property type="entry name" value="AcylCoA_DH/ox_N"/>
</dbReference>
<dbReference type="OrthoDB" id="6184213at2"/>
<evidence type="ECO:0000313" key="4">
    <source>
        <dbReference type="EMBL" id="SFM38144.1"/>
    </source>
</evidence>
<dbReference type="Pfam" id="PF08028">
    <property type="entry name" value="Acyl-CoA_dh_2"/>
    <property type="match status" value="1"/>
</dbReference>
<dbReference type="InterPro" id="IPR023922">
    <property type="entry name" value="S04_starv_induced_SfnB"/>
</dbReference>
<proteinExistence type="predicted"/>
<dbReference type="Gene3D" id="1.10.540.10">
    <property type="entry name" value="Acyl-CoA dehydrogenase/oxidase, N-terminal domain"/>
    <property type="match status" value="1"/>
</dbReference>
<dbReference type="NCBIfam" id="TIGR04022">
    <property type="entry name" value="sulfur_SfnB"/>
    <property type="match status" value="1"/>
</dbReference>
<keyword evidence="5" id="KW-1185">Reference proteome</keyword>
<dbReference type="GO" id="GO:0050660">
    <property type="term" value="F:flavin adenine dinucleotide binding"/>
    <property type="evidence" value="ECO:0007669"/>
    <property type="project" value="InterPro"/>
</dbReference>
<dbReference type="AlphaFoldDB" id="A0A1I4QDP9"/>